<keyword evidence="1" id="KW-0472">Membrane</keyword>
<evidence type="ECO:0000313" key="2">
    <source>
        <dbReference type="EMBL" id="CAH3187172.1"/>
    </source>
</evidence>
<organism evidence="2 3">
    <name type="scientific">Porites evermanni</name>
    <dbReference type="NCBI Taxonomy" id="104178"/>
    <lineage>
        <taxon>Eukaryota</taxon>
        <taxon>Metazoa</taxon>
        <taxon>Cnidaria</taxon>
        <taxon>Anthozoa</taxon>
        <taxon>Hexacorallia</taxon>
        <taxon>Scleractinia</taxon>
        <taxon>Fungiina</taxon>
        <taxon>Poritidae</taxon>
        <taxon>Porites</taxon>
    </lineage>
</organism>
<sequence length="431" mass="47555">MDSVLIQIVRFNNPEFSSKATAEKIDIKTVILFICLSFGIMTFLLRFPPPVSLQICTTSPPENNVMNVLLRTVLPGTLVGIFVVSVSLLLLCIARRMGNLIRVGTDRNEGAQGEVQSVSEDATVNGSEEENLSVYELVERGNNAHLTELRQTVTNPNYQREGNLVLQDFSHVTRQTNDNEIIYAEPFAPLPVKSGNDTSLTSLTGSGVASSPETTSNIYQSLIGKSAESVLYASRYSVPGQPGQGPSNKCTDQAFLKAPSMSGDLPCITEVLSDTERYSETQKSEPVPFFNGPRQERLIGTSVGHHSSTNVDDLPNMERKARYRLKDVFVEDLEIETRGTNDPFQEISISPSVLLGDTAETEKRDSENIQRGHVNAVKEHFNALAQLSQGTRPQKRNTESIENAKCFNDVASSENKFSPQEKLQAFFKMTL</sequence>
<comment type="caution">
    <text evidence="2">The sequence shown here is derived from an EMBL/GenBank/DDBJ whole genome shotgun (WGS) entry which is preliminary data.</text>
</comment>
<dbReference type="EMBL" id="CALNXI010002397">
    <property type="protein sequence ID" value="CAH3187172.1"/>
    <property type="molecule type" value="Genomic_DNA"/>
</dbReference>
<feature type="transmembrane region" description="Helical" evidence="1">
    <location>
        <begin position="29"/>
        <end position="48"/>
    </location>
</feature>
<keyword evidence="1" id="KW-0812">Transmembrane</keyword>
<reference evidence="2 3" key="1">
    <citation type="submission" date="2022-05" db="EMBL/GenBank/DDBJ databases">
        <authorList>
            <consortium name="Genoscope - CEA"/>
            <person name="William W."/>
        </authorList>
    </citation>
    <scope>NUCLEOTIDE SEQUENCE [LARGE SCALE GENOMIC DNA]</scope>
</reference>
<accession>A0ABN8S605</accession>
<evidence type="ECO:0000256" key="1">
    <source>
        <dbReference type="SAM" id="Phobius"/>
    </source>
</evidence>
<name>A0ABN8S605_9CNID</name>
<proteinExistence type="predicted"/>
<evidence type="ECO:0000313" key="3">
    <source>
        <dbReference type="Proteomes" id="UP001159427"/>
    </source>
</evidence>
<keyword evidence="1" id="KW-1133">Transmembrane helix</keyword>
<dbReference type="Proteomes" id="UP001159427">
    <property type="component" value="Unassembled WGS sequence"/>
</dbReference>
<keyword evidence="3" id="KW-1185">Reference proteome</keyword>
<protein>
    <submittedName>
        <fullName evidence="2">Uncharacterized protein</fullName>
    </submittedName>
</protein>
<feature type="transmembrane region" description="Helical" evidence="1">
    <location>
        <begin position="68"/>
        <end position="93"/>
    </location>
</feature>
<gene>
    <name evidence="2" type="ORF">PEVE_00017369</name>
</gene>